<dbReference type="RefSeq" id="WP_163815440.1">
    <property type="nucleotide sequence ID" value="NZ_JAAGOB010000001.1"/>
</dbReference>
<dbReference type="Proteomes" id="UP000469185">
    <property type="component" value="Unassembled WGS sequence"/>
</dbReference>
<gene>
    <name evidence="1" type="ORF">G1H11_01810</name>
</gene>
<accession>A0A6N9YG56</accession>
<name>A0A6N9YG56_9ACTN</name>
<protein>
    <submittedName>
        <fullName evidence="1">Uncharacterized protein</fullName>
    </submittedName>
</protein>
<evidence type="ECO:0000313" key="1">
    <source>
        <dbReference type="EMBL" id="NED94041.1"/>
    </source>
</evidence>
<keyword evidence="2" id="KW-1185">Reference proteome</keyword>
<organism evidence="1 2">
    <name type="scientific">Phytoactinopolyspora alkaliphila</name>
    <dbReference type="NCBI Taxonomy" id="1783498"/>
    <lineage>
        <taxon>Bacteria</taxon>
        <taxon>Bacillati</taxon>
        <taxon>Actinomycetota</taxon>
        <taxon>Actinomycetes</taxon>
        <taxon>Jiangellales</taxon>
        <taxon>Jiangellaceae</taxon>
        <taxon>Phytoactinopolyspora</taxon>
    </lineage>
</organism>
<dbReference type="AlphaFoldDB" id="A0A6N9YG56"/>
<proteinExistence type="predicted"/>
<comment type="caution">
    <text evidence="1">The sequence shown here is derived from an EMBL/GenBank/DDBJ whole genome shotgun (WGS) entry which is preliminary data.</text>
</comment>
<reference evidence="1 2" key="1">
    <citation type="submission" date="2020-02" db="EMBL/GenBank/DDBJ databases">
        <authorList>
            <person name="Li X.-J."/>
            <person name="Feng X.-M."/>
        </authorList>
    </citation>
    <scope>NUCLEOTIDE SEQUENCE [LARGE SCALE GENOMIC DNA]</scope>
    <source>
        <strain evidence="1 2">CGMCC 4.7225</strain>
    </source>
</reference>
<dbReference type="EMBL" id="JAAGOB010000001">
    <property type="protein sequence ID" value="NED94041.1"/>
    <property type="molecule type" value="Genomic_DNA"/>
</dbReference>
<sequence length="62" mass="6689">MRASAALDEAIGAVRTWRQCDAAVALELLLEQQNPGGVDAEATRVARVVDHEADGRSDPDWD</sequence>
<evidence type="ECO:0000313" key="2">
    <source>
        <dbReference type="Proteomes" id="UP000469185"/>
    </source>
</evidence>